<dbReference type="EMBL" id="VJVZ01000007">
    <property type="protein sequence ID" value="TRW23989.1"/>
    <property type="molecule type" value="Genomic_DNA"/>
</dbReference>
<gene>
    <name evidence="6" type="ORF">FMM05_12590</name>
</gene>
<keyword evidence="2" id="KW-0378">Hydrolase</keyword>
<dbReference type="InterPro" id="IPR004843">
    <property type="entry name" value="Calcineurin-like_PHP"/>
</dbReference>
<dbReference type="Pfam" id="PF00149">
    <property type="entry name" value="Metallophos"/>
    <property type="match status" value="1"/>
</dbReference>
<dbReference type="PANTHER" id="PTHR42988">
    <property type="entry name" value="PHOSPHOHYDROLASE"/>
    <property type="match status" value="1"/>
</dbReference>
<evidence type="ECO:0000256" key="1">
    <source>
        <dbReference type="ARBA" id="ARBA00022723"/>
    </source>
</evidence>
<name>A0A552V0K2_9FLAO</name>
<dbReference type="OrthoDB" id="651281at2"/>
<dbReference type="GO" id="GO:0016787">
    <property type="term" value="F:hydrolase activity"/>
    <property type="evidence" value="ECO:0007669"/>
    <property type="project" value="UniProtKB-KW"/>
</dbReference>
<evidence type="ECO:0000256" key="3">
    <source>
        <dbReference type="ARBA" id="ARBA00023004"/>
    </source>
</evidence>
<dbReference type="InterPro" id="IPR029052">
    <property type="entry name" value="Metallo-depent_PP-like"/>
</dbReference>
<dbReference type="GO" id="GO:0046872">
    <property type="term" value="F:metal ion binding"/>
    <property type="evidence" value="ECO:0007669"/>
    <property type="project" value="UniProtKB-KW"/>
</dbReference>
<dbReference type="SUPFAM" id="SSF56300">
    <property type="entry name" value="Metallo-dependent phosphatases"/>
    <property type="match status" value="1"/>
</dbReference>
<evidence type="ECO:0000259" key="5">
    <source>
        <dbReference type="Pfam" id="PF00149"/>
    </source>
</evidence>
<reference evidence="6 7" key="1">
    <citation type="submission" date="2019-07" db="EMBL/GenBank/DDBJ databases">
        <title>Flavobacterium sp. nov., isolated from glacier ice.</title>
        <authorList>
            <person name="Liu Q."/>
            <person name="Xin Y.-H."/>
        </authorList>
    </citation>
    <scope>NUCLEOTIDE SEQUENCE [LARGE SCALE GENOMIC DNA]</scope>
    <source>
        <strain evidence="6 7">ZT4R6</strain>
    </source>
</reference>
<sequence>MHKVIAFITDTHLGDTHTRCEGYNPAKQLDDVLNNSALQNATHLVFAGDITEPQMYPYFFNRLHSAYPNYKAILGNHDKHAEAVKHCHYKSASGTELYYSEEDEFYKYIYLDSSSSYISESQLQWLEQELDTSKKIVIFIHHPILAVATGMDSIYPLKNRDALRTLLHQLSNDVTIFCGHYHMPDKQQVGNIVQYITPATSFQVKKASDTIEVNTDSFGYRIITLKPQSVTTQLLINRNGTFEEIPE</sequence>
<accession>A0A552V0K2</accession>
<feature type="domain" description="Calcineurin-like phosphoesterase" evidence="5">
    <location>
        <begin position="5"/>
        <end position="184"/>
    </location>
</feature>
<evidence type="ECO:0000313" key="6">
    <source>
        <dbReference type="EMBL" id="TRW23989.1"/>
    </source>
</evidence>
<proteinExistence type="inferred from homology"/>
<comment type="similarity">
    <text evidence="4">Belongs to the cyclic nucleotide phosphodiesterase class-III family.</text>
</comment>
<comment type="caution">
    <text evidence="6">The sequence shown here is derived from an EMBL/GenBank/DDBJ whole genome shotgun (WGS) entry which is preliminary data.</text>
</comment>
<protein>
    <recommendedName>
        <fullName evidence="5">Calcineurin-like phosphoesterase domain-containing protein</fullName>
    </recommendedName>
</protein>
<dbReference type="AlphaFoldDB" id="A0A552V0K2"/>
<dbReference type="Gene3D" id="3.60.21.10">
    <property type="match status" value="1"/>
</dbReference>
<keyword evidence="3" id="KW-0408">Iron</keyword>
<dbReference type="InterPro" id="IPR050884">
    <property type="entry name" value="CNP_phosphodiesterase-III"/>
</dbReference>
<dbReference type="Proteomes" id="UP000320643">
    <property type="component" value="Unassembled WGS sequence"/>
</dbReference>
<evidence type="ECO:0000256" key="2">
    <source>
        <dbReference type="ARBA" id="ARBA00022801"/>
    </source>
</evidence>
<evidence type="ECO:0000256" key="4">
    <source>
        <dbReference type="ARBA" id="ARBA00025742"/>
    </source>
</evidence>
<keyword evidence="1" id="KW-0479">Metal-binding</keyword>
<dbReference type="PANTHER" id="PTHR42988:SF2">
    <property type="entry name" value="CYCLIC NUCLEOTIDE PHOSPHODIESTERASE CBUA0032-RELATED"/>
    <property type="match status" value="1"/>
</dbReference>
<organism evidence="6 7">
    <name type="scientific">Flavobacterium zepuense</name>
    <dbReference type="NCBI Taxonomy" id="2593302"/>
    <lineage>
        <taxon>Bacteria</taxon>
        <taxon>Pseudomonadati</taxon>
        <taxon>Bacteroidota</taxon>
        <taxon>Flavobacteriia</taxon>
        <taxon>Flavobacteriales</taxon>
        <taxon>Flavobacteriaceae</taxon>
        <taxon>Flavobacterium</taxon>
    </lineage>
</organism>
<evidence type="ECO:0000313" key="7">
    <source>
        <dbReference type="Proteomes" id="UP000320643"/>
    </source>
</evidence>
<keyword evidence="7" id="KW-1185">Reference proteome</keyword>
<dbReference type="RefSeq" id="WP_143373737.1">
    <property type="nucleotide sequence ID" value="NZ_VJVZ01000007.1"/>
</dbReference>